<dbReference type="AlphaFoldDB" id="A0A453E4M9"/>
<evidence type="ECO:0000313" key="1">
    <source>
        <dbReference type="EnsemblPlants" id="AET3Gv20220100.1"/>
    </source>
</evidence>
<dbReference type="Gramene" id="AET3Gv20220100.1">
    <property type="protein sequence ID" value="AET3Gv20220100.1"/>
    <property type="gene ID" value="AET3Gv20220100"/>
</dbReference>
<dbReference type="STRING" id="200361.A0A453E4M9"/>
<reference evidence="1" key="5">
    <citation type="journal article" date="2021" name="G3 (Bethesda)">
        <title>Aegilops tauschii genome assembly Aet v5.0 features greater sequence contiguity and improved annotation.</title>
        <authorList>
            <person name="Wang L."/>
            <person name="Zhu T."/>
            <person name="Rodriguez J.C."/>
            <person name="Deal K.R."/>
            <person name="Dubcovsky J."/>
            <person name="McGuire P.E."/>
            <person name="Lux T."/>
            <person name="Spannagl M."/>
            <person name="Mayer K.F.X."/>
            <person name="Baldrich P."/>
            <person name="Meyers B.C."/>
            <person name="Huo N."/>
            <person name="Gu Y.Q."/>
            <person name="Zhou H."/>
            <person name="Devos K.M."/>
            <person name="Bennetzen J.L."/>
            <person name="Unver T."/>
            <person name="Budak H."/>
            <person name="Gulick P.J."/>
            <person name="Galiba G."/>
            <person name="Kalapos B."/>
            <person name="Nelson D.R."/>
            <person name="Li P."/>
            <person name="You F.M."/>
            <person name="Luo M.C."/>
            <person name="Dvorak J."/>
        </authorList>
    </citation>
    <scope>NUCLEOTIDE SEQUENCE [LARGE SCALE GENOMIC DNA]</scope>
    <source>
        <strain evidence="1">cv. AL8/78</strain>
    </source>
</reference>
<dbReference type="InterPro" id="IPR055298">
    <property type="entry name" value="AtLOH3-like"/>
</dbReference>
<evidence type="ECO:0000313" key="2">
    <source>
        <dbReference type="Proteomes" id="UP000015105"/>
    </source>
</evidence>
<accession>A0A453E4M9</accession>
<dbReference type="Proteomes" id="UP000015105">
    <property type="component" value="Chromosome 3D"/>
</dbReference>
<keyword evidence="2" id="KW-1185">Reference proteome</keyword>
<reference evidence="1" key="4">
    <citation type="submission" date="2019-03" db="UniProtKB">
        <authorList>
            <consortium name="EnsemblPlants"/>
        </authorList>
    </citation>
    <scope>IDENTIFICATION</scope>
</reference>
<proteinExistence type="predicted"/>
<sequence length="112" mass="12906">IFEHTDELCRALQKQDEDIVHAIKLVGDTKYYLKALRTDAGCDDFITKVTSFCTKHNIKVVDMEGPYFPVSRPKKGLCNGATNYHHFKVDMFVDFIDRQTSELNGRFDEVNT</sequence>
<reference evidence="2" key="1">
    <citation type="journal article" date="2014" name="Science">
        <title>Ancient hybridizations among the ancestral genomes of bread wheat.</title>
        <authorList>
            <consortium name="International Wheat Genome Sequencing Consortium,"/>
            <person name="Marcussen T."/>
            <person name="Sandve S.R."/>
            <person name="Heier L."/>
            <person name="Spannagl M."/>
            <person name="Pfeifer M."/>
            <person name="Jakobsen K.S."/>
            <person name="Wulff B.B."/>
            <person name="Steuernagel B."/>
            <person name="Mayer K.F."/>
            <person name="Olsen O.A."/>
        </authorList>
    </citation>
    <scope>NUCLEOTIDE SEQUENCE [LARGE SCALE GENOMIC DNA]</scope>
    <source>
        <strain evidence="2">cv. AL8/78</strain>
    </source>
</reference>
<dbReference type="EnsemblPlants" id="AET3Gv20220100.1">
    <property type="protein sequence ID" value="AET3Gv20220100.1"/>
    <property type="gene ID" value="AET3Gv20220100"/>
</dbReference>
<reference evidence="1" key="3">
    <citation type="journal article" date="2017" name="Nature">
        <title>Genome sequence of the progenitor of the wheat D genome Aegilops tauschii.</title>
        <authorList>
            <person name="Luo M.C."/>
            <person name="Gu Y.Q."/>
            <person name="Puiu D."/>
            <person name="Wang H."/>
            <person name="Twardziok S.O."/>
            <person name="Deal K.R."/>
            <person name="Huo N."/>
            <person name="Zhu T."/>
            <person name="Wang L."/>
            <person name="Wang Y."/>
            <person name="McGuire P.E."/>
            <person name="Liu S."/>
            <person name="Long H."/>
            <person name="Ramasamy R.K."/>
            <person name="Rodriguez J.C."/>
            <person name="Van S.L."/>
            <person name="Yuan L."/>
            <person name="Wang Z."/>
            <person name="Xia Z."/>
            <person name="Xiao L."/>
            <person name="Anderson O.D."/>
            <person name="Ouyang S."/>
            <person name="Liang Y."/>
            <person name="Zimin A.V."/>
            <person name="Pertea G."/>
            <person name="Qi P."/>
            <person name="Bennetzen J.L."/>
            <person name="Dai X."/>
            <person name="Dawson M.W."/>
            <person name="Muller H.G."/>
            <person name="Kugler K."/>
            <person name="Rivarola-Duarte L."/>
            <person name="Spannagl M."/>
            <person name="Mayer K.F.X."/>
            <person name="Lu F.H."/>
            <person name="Bevan M.W."/>
            <person name="Leroy P."/>
            <person name="Li P."/>
            <person name="You F.M."/>
            <person name="Sun Q."/>
            <person name="Liu Z."/>
            <person name="Lyons E."/>
            <person name="Wicker T."/>
            <person name="Salzberg S.L."/>
            <person name="Devos K.M."/>
            <person name="Dvorak J."/>
        </authorList>
    </citation>
    <scope>NUCLEOTIDE SEQUENCE [LARGE SCALE GENOMIC DNA]</scope>
    <source>
        <strain evidence="1">cv. AL8/78</strain>
    </source>
</reference>
<protein>
    <submittedName>
        <fullName evidence="1">Uncharacterized protein</fullName>
    </submittedName>
</protein>
<dbReference type="PANTHER" id="PTHR11697:SF230">
    <property type="entry name" value="ZINC FINGER, MYM DOMAIN CONTAINING 1"/>
    <property type="match status" value="1"/>
</dbReference>
<organism evidence="1 2">
    <name type="scientific">Aegilops tauschii subsp. strangulata</name>
    <name type="common">Goatgrass</name>
    <dbReference type="NCBI Taxonomy" id="200361"/>
    <lineage>
        <taxon>Eukaryota</taxon>
        <taxon>Viridiplantae</taxon>
        <taxon>Streptophyta</taxon>
        <taxon>Embryophyta</taxon>
        <taxon>Tracheophyta</taxon>
        <taxon>Spermatophyta</taxon>
        <taxon>Magnoliopsida</taxon>
        <taxon>Liliopsida</taxon>
        <taxon>Poales</taxon>
        <taxon>Poaceae</taxon>
        <taxon>BOP clade</taxon>
        <taxon>Pooideae</taxon>
        <taxon>Triticodae</taxon>
        <taxon>Triticeae</taxon>
        <taxon>Triticinae</taxon>
        <taxon>Aegilops</taxon>
    </lineage>
</organism>
<reference evidence="2" key="2">
    <citation type="journal article" date="2017" name="Nat. Plants">
        <title>The Aegilops tauschii genome reveals multiple impacts of transposons.</title>
        <authorList>
            <person name="Zhao G."/>
            <person name="Zou C."/>
            <person name="Li K."/>
            <person name="Wang K."/>
            <person name="Li T."/>
            <person name="Gao L."/>
            <person name="Zhang X."/>
            <person name="Wang H."/>
            <person name="Yang Z."/>
            <person name="Liu X."/>
            <person name="Jiang W."/>
            <person name="Mao L."/>
            <person name="Kong X."/>
            <person name="Jiao Y."/>
            <person name="Jia J."/>
        </authorList>
    </citation>
    <scope>NUCLEOTIDE SEQUENCE [LARGE SCALE GENOMIC DNA]</scope>
    <source>
        <strain evidence="2">cv. AL8/78</strain>
    </source>
</reference>
<dbReference type="PANTHER" id="PTHR11697">
    <property type="entry name" value="GENERAL TRANSCRIPTION FACTOR 2-RELATED ZINC FINGER PROTEIN"/>
    <property type="match status" value="1"/>
</dbReference>
<name>A0A453E4M9_AEGTS</name>